<evidence type="ECO:0000259" key="2">
    <source>
        <dbReference type="Pfam" id="PF01494"/>
    </source>
</evidence>
<dbReference type="Proteomes" id="UP000632138">
    <property type="component" value="Unassembled WGS sequence"/>
</dbReference>
<sequence length="132" mass="14809">MGDKTRYSPRRHRRGRPGDRRRRRRVLRTPPGHRCRSRLLRGGVPQHALRRRRPHAPGVPLFGDAAHAMGPFGGFGVNLALLDAAELATPSRRKPRWTRRSRPTSRPRSPGPRLPPASSTWPLAGSSASRAR</sequence>
<protein>
    <submittedName>
        <fullName evidence="3">FAD-dependent monooxygenase</fullName>
    </submittedName>
</protein>
<organism evidence="3 4">
    <name type="scientific">Paractinoplanes ovalisporus</name>
    <dbReference type="NCBI Taxonomy" id="2810368"/>
    <lineage>
        <taxon>Bacteria</taxon>
        <taxon>Bacillati</taxon>
        <taxon>Actinomycetota</taxon>
        <taxon>Actinomycetes</taxon>
        <taxon>Micromonosporales</taxon>
        <taxon>Micromonosporaceae</taxon>
        <taxon>Paractinoplanes</taxon>
    </lineage>
</organism>
<reference evidence="3 4" key="1">
    <citation type="submission" date="2021-01" db="EMBL/GenBank/DDBJ databases">
        <title>Actinoplanes sp. nov. LDG1-06 isolated from lichen.</title>
        <authorList>
            <person name="Saeng-In P."/>
            <person name="Phongsopitanun W."/>
            <person name="Kanchanasin P."/>
            <person name="Yuki M."/>
            <person name="Kudo T."/>
            <person name="Ohkuma M."/>
            <person name="Tanasupawat S."/>
        </authorList>
    </citation>
    <scope>NUCLEOTIDE SEQUENCE [LARGE SCALE GENOMIC DNA]</scope>
    <source>
        <strain evidence="3 4">LDG1-06</strain>
    </source>
</reference>
<dbReference type="GO" id="GO:0004497">
    <property type="term" value="F:monooxygenase activity"/>
    <property type="evidence" value="ECO:0007669"/>
    <property type="project" value="UniProtKB-KW"/>
</dbReference>
<keyword evidence="3" id="KW-0503">Monooxygenase</keyword>
<feature type="compositionally biased region" description="Basic residues" evidence="1">
    <location>
        <begin position="7"/>
        <end position="39"/>
    </location>
</feature>
<feature type="region of interest" description="Disordered" evidence="1">
    <location>
        <begin position="1"/>
        <end position="56"/>
    </location>
</feature>
<dbReference type="InterPro" id="IPR002938">
    <property type="entry name" value="FAD-bd"/>
</dbReference>
<evidence type="ECO:0000256" key="1">
    <source>
        <dbReference type="SAM" id="MobiDB-lite"/>
    </source>
</evidence>
<feature type="region of interest" description="Disordered" evidence="1">
    <location>
        <begin position="88"/>
        <end position="132"/>
    </location>
</feature>
<proteinExistence type="predicted"/>
<name>A0ABS2A4H7_9ACTN</name>
<feature type="compositionally biased region" description="Basic residues" evidence="1">
    <location>
        <begin position="91"/>
        <end position="105"/>
    </location>
</feature>
<dbReference type="Gene3D" id="3.50.50.60">
    <property type="entry name" value="FAD/NAD(P)-binding domain"/>
    <property type="match status" value="1"/>
</dbReference>
<dbReference type="Pfam" id="PF01494">
    <property type="entry name" value="FAD_binding_3"/>
    <property type="match status" value="1"/>
</dbReference>
<evidence type="ECO:0000313" key="4">
    <source>
        <dbReference type="Proteomes" id="UP000632138"/>
    </source>
</evidence>
<comment type="caution">
    <text evidence="3">The sequence shown here is derived from an EMBL/GenBank/DDBJ whole genome shotgun (WGS) entry which is preliminary data.</text>
</comment>
<dbReference type="EMBL" id="JAENHP010000001">
    <property type="protein sequence ID" value="MBM2614746.1"/>
    <property type="molecule type" value="Genomic_DNA"/>
</dbReference>
<dbReference type="SUPFAM" id="SSF51905">
    <property type="entry name" value="FAD/NAD(P)-binding domain"/>
    <property type="match status" value="1"/>
</dbReference>
<evidence type="ECO:0000313" key="3">
    <source>
        <dbReference type="EMBL" id="MBM2614746.1"/>
    </source>
</evidence>
<gene>
    <name evidence="3" type="ORF">JIG36_04150</name>
</gene>
<dbReference type="InterPro" id="IPR036188">
    <property type="entry name" value="FAD/NAD-bd_sf"/>
</dbReference>
<keyword evidence="4" id="KW-1185">Reference proteome</keyword>
<feature type="domain" description="FAD-binding" evidence="2">
    <location>
        <begin position="58"/>
        <end position="89"/>
    </location>
</feature>
<keyword evidence="3" id="KW-0560">Oxidoreductase</keyword>
<accession>A0ABS2A4H7</accession>